<dbReference type="Gene3D" id="3.40.50.150">
    <property type="entry name" value="Vaccinia Virus protein VP39"/>
    <property type="match status" value="1"/>
</dbReference>
<organism evidence="1 2">
    <name type="scientific">Triparma columacea</name>
    <dbReference type="NCBI Taxonomy" id="722753"/>
    <lineage>
        <taxon>Eukaryota</taxon>
        <taxon>Sar</taxon>
        <taxon>Stramenopiles</taxon>
        <taxon>Ochrophyta</taxon>
        <taxon>Bolidophyceae</taxon>
        <taxon>Parmales</taxon>
        <taxon>Triparmaceae</taxon>
        <taxon>Triparma</taxon>
    </lineage>
</organism>
<dbReference type="SUPFAM" id="SSF53335">
    <property type="entry name" value="S-adenosyl-L-methionine-dependent methyltransferases"/>
    <property type="match status" value="1"/>
</dbReference>
<dbReference type="AlphaFoldDB" id="A0A9W7G8C7"/>
<dbReference type="Proteomes" id="UP001165065">
    <property type="component" value="Unassembled WGS sequence"/>
</dbReference>
<evidence type="ECO:0000313" key="1">
    <source>
        <dbReference type="EMBL" id="GMI35858.1"/>
    </source>
</evidence>
<gene>
    <name evidence="1" type="ORF">TrCOL_g527</name>
</gene>
<dbReference type="InterPro" id="IPR029063">
    <property type="entry name" value="SAM-dependent_MTases_sf"/>
</dbReference>
<name>A0A9W7G8C7_9STRA</name>
<dbReference type="OrthoDB" id="1723750at2759"/>
<keyword evidence="2" id="KW-1185">Reference proteome</keyword>
<sequence length="179" mass="19203">MKVMEFGVGHGLPLMTVCKCLPAPAACSFAGLDYNSDTVREKTWPNVVGNFGINSSAAWRMWGGDWNGLGLDVEEHQYDLLLFSETVYNVKTTEDTANLISRHLRDGGLAVVAGKDFYFGVGGGMNLFRDVCGVSGVEILEGEGWKWDSGGGNVRSVVVCRKKGGEEMEVDGSGADRGA</sequence>
<proteinExistence type="predicted"/>
<dbReference type="EMBL" id="BRYA01000929">
    <property type="protein sequence ID" value="GMI35858.1"/>
    <property type="molecule type" value="Genomic_DNA"/>
</dbReference>
<accession>A0A9W7G8C7</accession>
<protein>
    <submittedName>
        <fullName evidence="1">Uncharacterized protein</fullName>
    </submittedName>
</protein>
<comment type="caution">
    <text evidence="1">The sequence shown here is derived from an EMBL/GenBank/DDBJ whole genome shotgun (WGS) entry which is preliminary data.</text>
</comment>
<reference evidence="2" key="1">
    <citation type="journal article" date="2023" name="Commun. Biol.">
        <title>Genome analysis of Parmales, the sister group of diatoms, reveals the evolutionary specialization of diatoms from phago-mixotrophs to photoautotrophs.</title>
        <authorList>
            <person name="Ban H."/>
            <person name="Sato S."/>
            <person name="Yoshikawa S."/>
            <person name="Yamada K."/>
            <person name="Nakamura Y."/>
            <person name="Ichinomiya M."/>
            <person name="Sato N."/>
            <person name="Blanc-Mathieu R."/>
            <person name="Endo H."/>
            <person name="Kuwata A."/>
            <person name="Ogata H."/>
        </authorList>
    </citation>
    <scope>NUCLEOTIDE SEQUENCE [LARGE SCALE GENOMIC DNA]</scope>
</reference>
<evidence type="ECO:0000313" key="2">
    <source>
        <dbReference type="Proteomes" id="UP001165065"/>
    </source>
</evidence>